<sequence>MCIGCNATSANCESLSQLPPFCLSCCLYLFFFSPPLFLFSSFPILFSARDEGDRYYGNLAFRQPHRPRRTTDSPVSRAKPGPYSNNQR</sequence>
<keyword evidence="4" id="KW-1185">Reference proteome</keyword>
<evidence type="ECO:0000313" key="3">
    <source>
        <dbReference type="EMBL" id="KAE8366083.1"/>
    </source>
</evidence>
<keyword evidence="2" id="KW-1133">Transmembrane helix</keyword>
<accession>A0A5N7A8W2</accession>
<evidence type="ECO:0000256" key="1">
    <source>
        <dbReference type="SAM" id="MobiDB-lite"/>
    </source>
</evidence>
<name>A0A5N7A8W2_9EURO</name>
<reference evidence="3 4" key="1">
    <citation type="submission" date="2019-04" db="EMBL/GenBank/DDBJ databases">
        <title>Friends and foes A comparative genomics studyof 23 Aspergillus species from section Flavi.</title>
        <authorList>
            <consortium name="DOE Joint Genome Institute"/>
            <person name="Kjaerbolling I."/>
            <person name="Vesth T."/>
            <person name="Frisvad J.C."/>
            <person name="Nybo J.L."/>
            <person name="Theobald S."/>
            <person name="Kildgaard S."/>
            <person name="Isbrandt T."/>
            <person name="Kuo A."/>
            <person name="Sato A."/>
            <person name="Lyhne E.K."/>
            <person name="Kogle M.E."/>
            <person name="Wiebenga A."/>
            <person name="Kun R.S."/>
            <person name="Lubbers R.J."/>
            <person name="Makela M.R."/>
            <person name="Barry K."/>
            <person name="Chovatia M."/>
            <person name="Clum A."/>
            <person name="Daum C."/>
            <person name="Haridas S."/>
            <person name="He G."/>
            <person name="LaButti K."/>
            <person name="Lipzen A."/>
            <person name="Mondo S."/>
            <person name="Riley R."/>
            <person name="Salamov A."/>
            <person name="Simmons B.A."/>
            <person name="Magnuson J.K."/>
            <person name="Henrissat B."/>
            <person name="Mortensen U.H."/>
            <person name="Larsen T.O."/>
            <person name="Devries R.P."/>
            <person name="Grigoriev I.V."/>
            <person name="Machida M."/>
            <person name="Baker S.E."/>
            <person name="Andersen M.R."/>
        </authorList>
    </citation>
    <scope>NUCLEOTIDE SEQUENCE [LARGE SCALE GENOMIC DNA]</scope>
    <source>
        <strain evidence="3 4">CBS 763.97</strain>
    </source>
</reference>
<organism evidence="3 4">
    <name type="scientific">Aspergillus caelatus</name>
    <dbReference type="NCBI Taxonomy" id="61420"/>
    <lineage>
        <taxon>Eukaryota</taxon>
        <taxon>Fungi</taxon>
        <taxon>Dikarya</taxon>
        <taxon>Ascomycota</taxon>
        <taxon>Pezizomycotina</taxon>
        <taxon>Eurotiomycetes</taxon>
        <taxon>Eurotiomycetidae</taxon>
        <taxon>Eurotiales</taxon>
        <taxon>Aspergillaceae</taxon>
        <taxon>Aspergillus</taxon>
        <taxon>Aspergillus subgen. Circumdati</taxon>
    </lineage>
</organism>
<dbReference type="EMBL" id="ML737619">
    <property type="protein sequence ID" value="KAE8366083.1"/>
    <property type="molecule type" value="Genomic_DNA"/>
</dbReference>
<keyword evidence="2" id="KW-0472">Membrane</keyword>
<feature type="region of interest" description="Disordered" evidence="1">
    <location>
        <begin position="63"/>
        <end position="88"/>
    </location>
</feature>
<keyword evidence="2" id="KW-0812">Transmembrane</keyword>
<evidence type="ECO:0000256" key="2">
    <source>
        <dbReference type="SAM" id="Phobius"/>
    </source>
</evidence>
<dbReference type="OrthoDB" id="10446130at2759"/>
<protein>
    <submittedName>
        <fullName evidence="3">Uncharacterized protein</fullName>
    </submittedName>
</protein>
<dbReference type="RefSeq" id="XP_031929164.1">
    <property type="nucleotide sequence ID" value="XM_032078055.1"/>
</dbReference>
<dbReference type="GeneID" id="43662501"/>
<evidence type="ECO:0000313" key="4">
    <source>
        <dbReference type="Proteomes" id="UP000326268"/>
    </source>
</evidence>
<dbReference type="Proteomes" id="UP000326268">
    <property type="component" value="Unassembled WGS sequence"/>
</dbReference>
<gene>
    <name evidence="3" type="ORF">BDV27DRAFT_96015</name>
</gene>
<proteinExistence type="predicted"/>
<feature type="transmembrane region" description="Helical" evidence="2">
    <location>
        <begin position="27"/>
        <end position="46"/>
    </location>
</feature>
<dbReference type="AlphaFoldDB" id="A0A5N7A8W2"/>